<dbReference type="Pfam" id="PF07992">
    <property type="entry name" value="Pyr_redox_2"/>
    <property type="match status" value="1"/>
</dbReference>
<dbReference type="PRINTS" id="PR00469">
    <property type="entry name" value="PNDRDTASEII"/>
</dbReference>
<reference evidence="11 12" key="2">
    <citation type="journal article" date="2022" name="Mol. Biol. Evol.">
        <title>Comparative Genomics Reveals Insights into the Divergent Evolution of Astigmatic Mites and Household Pest Adaptations.</title>
        <authorList>
            <person name="Xiong Q."/>
            <person name="Wan A.T."/>
            <person name="Liu X."/>
            <person name="Fung C.S."/>
            <person name="Xiao X."/>
            <person name="Malainual N."/>
            <person name="Hou J."/>
            <person name="Wang L."/>
            <person name="Wang M."/>
            <person name="Yang K.Y."/>
            <person name="Cui Y."/>
            <person name="Leung E.L."/>
            <person name="Nong W."/>
            <person name="Shin S.K."/>
            <person name="Au S.W."/>
            <person name="Jeong K.Y."/>
            <person name="Chew F.T."/>
            <person name="Hui J.H."/>
            <person name="Leung T.F."/>
            <person name="Tungtrongchitr A."/>
            <person name="Zhong N."/>
            <person name="Liu Z."/>
            <person name="Tsui S.K."/>
        </authorList>
    </citation>
    <scope>NUCLEOTIDE SEQUENCE [LARGE SCALE GENOMIC DNA]</scope>
    <source>
        <strain evidence="11">Derp</strain>
    </source>
</reference>
<dbReference type="Pfam" id="PF14759">
    <property type="entry name" value="Reductase_C"/>
    <property type="match status" value="1"/>
</dbReference>
<keyword evidence="7" id="KW-0560">Oxidoreductase</keyword>
<keyword evidence="8" id="KW-0408">Iron</keyword>
<proteinExistence type="inferred from homology"/>
<organism evidence="11 12">
    <name type="scientific">Dermatophagoides pteronyssinus</name>
    <name type="common">European house dust mite</name>
    <dbReference type="NCBI Taxonomy" id="6956"/>
    <lineage>
        <taxon>Eukaryota</taxon>
        <taxon>Metazoa</taxon>
        <taxon>Ecdysozoa</taxon>
        <taxon>Arthropoda</taxon>
        <taxon>Chelicerata</taxon>
        <taxon>Arachnida</taxon>
        <taxon>Acari</taxon>
        <taxon>Acariformes</taxon>
        <taxon>Sarcoptiformes</taxon>
        <taxon>Astigmata</taxon>
        <taxon>Psoroptidia</taxon>
        <taxon>Analgoidea</taxon>
        <taxon>Pyroglyphidae</taxon>
        <taxon>Dermatophagoidinae</taxon>
        <taxon>Dermatophagoides</taxon>
    </lineage>
</organism>
<evidence type="ECO:0000259" key="10">
    <source>
        <dbReference type="PROSITE" id="PS51296"/>
    </source>
</evidence>
<evidence type="ECO:0000256" key="7">
    <source>
        <dbReference type="ARBA" id="ARBA00023002"/>
    </source>
</evidence>
<keyword evidence="3" id="KW-0285">Flavoprotein</keyword>
<comment type="similarity">
    <text evidence="2">Belongs to the FAD-dependent oxidoreductase family.</text>
</comment>
<feature type="domain" description="Rieske" evidence="10">
    <location>
        <begin position="7"/>
        <end position="103"/>
    </location>
</feature>
<accession>A0ABQ8IWP9</accession>
<keyword evidence="12" id="KW-1185">Reference proteome</keyword>
<keyword evidence="9" id="KW-0411">Iron-sulfur</keyword>
<sequence length="551" mass="62384">MSDIIEQSVCKIDELQIKERKVVRIENVGIVLYRKTETEIIAFGNKCSHYGAPLINGVIYGDYAICPWHGACFNINTGDIEEFPGCNNIPTFEIEIRDDDVYLRAKKEQFIISLPKIPIGRELSNEQTIIIIGGGPAGFQCMDTLRNDLRFDGRIVLVSQEDAVPYDRTKLSKNLACKLENIVLRNEDYYQKAQIELKLKTKCENIDTELQMAYLLNDNDDTIALHYDKIFIATGSRPRKYPSQVFENNKNLENVFYLRTYHDANNINDQIEDKNVILIGSSFIVIEIACSIIKSAKTITILSRTDVPYARTLGRQIGQAIKELLISKNIRFCCTGTSELEFELDSESKRIIRIKSEGLPESLDCDVCVIGIGSIPNTDFLKDSPDIQLSDNHCIIVDEKFQTSVSNVYAGGDVCMYPNRIFDNEMMNIAHWQTAQSHGRQASLAMMNQLPMDDNNSNGFRSVTFFWSSVFGKGIRFAGIIDDPDNCYIDGDLNDLHFAAYYFRNDRVIGVATIARDPLASAFGALLRDNKIITKQDIESDPMAWFENNFS</sequence>
<comment type="caution">
    <text evidence="11">The sequence shown here is derived from an EMBL/GenBank/DDBJ whole genome shotgun (WGS) entry which is preliminary data.</text>
</comment>
<dbReference type="SUPFAM" id="SSF51905">
    <property type="entry name" value="FAD/NAD(P)-binding domain"/>
    <property type="match status" value="2"/>
</dbReference>
<keyword evidence="6" id="KW-0274">FAD</keyword>
<dbReference type="Gene3D" id="2.102.10.10">
    <property type="entry name" value="Rieske [2Fe-2S] iron-sulphur domain"/>
    <property type="match status" value="1"/>
</dbReference>
<dbReference type="SUPFAM" id="SSF55424">
    <property type="entry name" value="FAD/NAD-linked reductases, dimerisation (C-terminal) domain"/>
    <property type="match status" value="1"/>
</dbReference>
<dbReference type="PRINTS" id="PR00368">
    <property type="entry name" value="FADPNR"/>
</dbReference>
<dbReference type="InterPro" id="IPR036922">
    <property type="entry name" value="Rieske_2Fe-2S_sf"/>
</dbReference>
<evidence type="ECO:0000256" key="4">
    <source>
        <dbReference type="ARBA" id="ARBA00022714"/>
    </source>
</evidence>
<dbReference type="InterPro" id="IPR023753">
    <property type="entry name" value="FAD/NAD-binding_dom"/>
</dbReference>
<evidence type="ECO:0000256" key="9">
    <source>
        <dbReference type="ARBA" id="ARBA00023014"/>
    </source>
</evidence>
<dbReference type="Gene3D" id="3.50.50.60">
    <property type="entry name" value="FAD/NAD(P)-binding domain"/>
    <property type="match status" value="2"/>
</dbReference>
<dbReference type="EMBL" id="NJHN03000107">
    <property type="protein sequence ID" value="KAH9414495.1"/>
    <property type="molecule type" value="Genomic_DNA"/>
</dbReference>
<dbReference type="Proteomes" id="UP000887458">
    <property type="component" value="Unassembled WGS sequence"/>
</dbReference>
<reference evidence="11 12" key="1">
    <citation type="journal article" date="2018" name="J. Allergy Clin. Immunol.">
        <title>High-quality assembly of Dermatophagoides pteronyssinus genome and transcriptome reveals a wide range of novel allergens.</title>
        <authorList>
            <person name="Liu X.Y."/>
            <person name="Yang K.Y."/>
            <person name="Wang M.Q."/>
            <person name="Kwok J.S."/>
            <person name="Zeng X."/>
            <person name="Yang Z."/>
            <person name="Xiao X.J."/>
            <person name="Lau C.P."/>
            <person name="Li Y."/>
            <person name="Huang Z.M."/>
            <person name="Ba J.G."/>
            <person name="Yim A.K."/>
            <person name="Ouyang C.Y."/>
            <person name="Ngai S.M."/>
            <person name="Chan T.F."/>
            <person name="Leung E.L."/>
            <person name="Liu L."/>
            <person name="Liu Z.G."/>
            <person name="Tsui S.K."/>
        </authorList>
    </citation>
    <scope>NUCLEOTIDE SEQUENCE [LARGE SCALE GENOMIC DNA]</scope>
    <source>
        <strain evidence="11">Derp</strain>
    </source>
</reference>
<evidence type="ECO:0000256" key="3">
    <source>
        <dbReference type="ARBA" id="ARBA00022630"/>
    </source>
</evidence>
<dbReference type="Pfam" id="PF00355">
    <property type="entry name" value="Rieske"/>
    <property type="match status" value="1"/>
</dbReference>
<evidence type="ECO:0000256" key="5">
    <source>
        <dbReference type="ARBA" id="ARBA00022723"/>
    </source>
</evidence>
<dbReference type="PANTHER" id="PTHR43557:SF2">
    <property type="entry name" value="RIESKE DOMAIN-CONTAINING PROTEIN-RELATED"/>
    <property type="match status" value="1"/>
</dbReference>
<dbReference type="Gene3D" id="3.30.390.30">
    <property type="match status" value="1"/>
</dbReference>
<dbReference type="InterPro" id="IPR050446">
    <property type="entry name" value="FAD-oxidoreductase/Apoptosis"/>
</dbReference>
<evidence type="ECO:0000256" key="2">
    <source>
        <dbReference type="ARBA" id="ARBA00006442"/>
    </source>
</evidence>
<protein>
    <submittedName>
        <fullName evidence="11">Apoptosis-inducing factor 3</fullName>
    </submittedName>
</protein>
<dbReference type="PROSITE" id="PS51296">
    <property type="entry name" value="RIESKE"/>
    <property type="match status" value="1"/>
</dbReference>
<name>A0ABQ8IWP9_DERPT</name>
<gene>
    <name evidence="11" type="primary">AIFM3</name>
    <name evidence="11" type="ORF">DERP_008690</name>
</gene>
<dbReference type="InterPro" id="IPR036188">
    <property type="entry name" value="FAD/NAD-bd_sf"/>
</dbReference>
<evidence type="ECO:0000313" key="11">
    <source>
        <dbReference type="EMBL" id="KAH9414495.1"/>
    </source>
</evidence>
<dbReference type="PANTHER" id="PTHR43557">
    <property type="entry name" value="APOPTOSIS-INDUCING FACTOR 1"/>
    <property type="match status" value="1"/>
</dbReference>
<evidence type="ECO:0000256" key="1">
    <source>
        <dbReference type="ARBA" id="ARBA00001974"/>
    </source>
</evidence>
<keyword evidence="5" id="KW-0479">Metal-binding</keyword>
<dbReference type="InterPro" id="IPR017941">
    <property type="entry name" value="Rieske_2Fe-2S"/>
</dbReference>
<dbReference type="InterPro" id="IPR028202">
    <property type="entry name" value="Reductase_C"/>
</dbReference>
<evidence type="ECO:0000256" key="8">
    <source>
        <dbReference type="ARBA" id="ARBA00023004"/>
    </source>
</evidence>
<keyword evidence="4" id="KW-0001">2Fe-2S</keyword>
<evidence type="ECO:0000313" key="12">
    <source>
        <dbReference type="Proteomes" id="UP000887458"/>
    </source>
</evidence>
<dbReference type="SUPFAM" id="SSF50022">
    <property type="entry name" value="ISP domain"/>
    <property type="match status" value="1"/>
</dbReference>
<dbReference type="InterPro" id="IPR016156">
    <property type="entry name" value="FAD/NAD-linked_Rdtase_dimer_sf"/>
</dbReference>
<comment type="cofactor">
    <cofactor evidence="1">
        <name>FAD</name>
        <dbReference type="ChEBI" id="CHEBI:57692"/>
    </cofactor>
</comment>
<evidence type="ECO:0000256" key="6">
    <source>
        <dbReference type="ARBA" id="ARBA00022827"/>
    </source>
</evidence>